<dbReference type="InterPro" id="IPR038717">
    <property type="entry name" value="Tc1-like_DDE_dom"/>
</dbReference>
<evidence type="ECO:0000313" key="3">
    <source>
        <dbReference type="Proteomes" id="UP001624684"/>
    </source>
</evidence>
<dbReference type="Proteomes" id="UP001624684">
    <property type="component" value="Unassembled WGS sequence"/>
</dbReference>
<reference evidence="2 3" key="1">
    <citation type="submission" date="2024-11" db="EMBL/GenBank/DDBJ databases">
        <title>First Report of Moraxella oculi in Brazil in an Infectious Bovine Keratoconjunctivitis Outbreak.</title>
        <authorList>
            <person name="Carvalho C.V."/>
            <person name="Domingues R."/>
            <person name="Coutinho C."/>
            <person name="Honorio N.T.B.S."/>
            <person name="Faza D.R.L.R."/>
            <person name="Carvalho W.A."/>
            <person name="Machado A.B.F."/>
            <person name="Martins M.F."/>
            <person name="Gaspar E.B."/>
        </authorList>
    </citation>
    <scope>NUCLEOTIDE SEQUENCE [LARGE SCALE GENOMIC DNA]</scope>
    <source>
        <strain evidence="2 3">2117LE</strain>
    </source>
</reference>
<keyword evidence="3" id="KW-1185">Reference proteome</keyword>
<feature type="domain" description="Tc1-like transposase DDE" evidence="1">
    <location>
        <begin position="11"/>
        <end position="63"/>
    </location>
</feature>
<proteinExistence type="predicted"/>
<dbReference type="Pfam" id="PF13358">
    <property type="entry name" value="DDE_3"/>
    <property type="match status" value="1"/>
</dbReference>
<dbReference type="RefSeq" id="WP_407068554.1">
    <property type="nucleotide sequence ID" value="NZ_JBJJXE010000001.1"/>
</dbReference>
<comment type="caution">
    <text evidence="2">The sequence shown here is derived from an EMBL/GenBank/DDBJ whole genome shotgun (WGS) entry which is preliminary data.</text>
</comment>
<evidence type="ECO:0000313" key="2">
    <source>
        <dbReference type="EMBL" id="MFL1731768.1"/>
    </source>
</evidence>
<accession>A0ABW8U571</accession>
<gene>
    <name evidence="2" type="ORF">ACJHVH_01955</name>
</gene>
<dbReference type="InterPro" id="IPR036397">
    <property type="entry name" value="RNaseH_sf"/>
</dbReference>
<name>A0ABW8U571_9GAMM</name>
<sequence>MYGRTLFAIDYFEQNINTDGIYDWCKHSLIPKLKKKCVIVMDNASFHKSKRIQKIIKQAWSSVVVLTTL</sequence>
<dbReference type="EMBL" id="JBJJXE010000001">
    <property type="protein sequence ID" value="MFL1731768.1"/>
    <property type="molecule type" value="Genomic_DNA"/>
</dbReference>
<evidence type="ECO:0000259" key="1">
    <source>
        <dbReference type="Pfam" id="PF13358"/>
    </source>
</evidence>
<organism evidence="2 3">
    <name type="scientific">Moraxella oculi</name>
    <dbReference type="NCBI Taxonomy" id="2940516"/>
    <lineage>
        <taxon>Bacteria</taxon>
        <taxon>Pseudomonadati</taxon>
        <taxon>Pseudomonadota</taxon>
        <taxon>Gammaproteobacteria</taxon>
        <taxon>Moraxellales</taxon>
        <taxon>Moraxellaceae</taxon>
        <taxon>Moraxella</taxon>
    </lineage>
</organism>
<protein>
    <submittedName>
        <fullName evidence="2">Transposase</fullName>
    </submittedName>
</protein>
<dbReference type="Gene3D" id="3.30.420.10">
    <property type="entry name" value="Ribonuclease H-like superfamily/Ribonuclease H"/>
    <property type="match status" value="1"/>
</dbReference>